<dbReference type="AlphaFoldDB" id="A0A3M6UAL8"/>
<accession>A0A3M6UAL8</accession>
<comment type="caution">
    <text evidence="1">The sequence shown here is derived from an EMBL/GenBank/DDBJ whole genome shotgun (WGS) entry which is preliminary data.</text>
</comment>
<keyword evidence="2" id="KW-1185">Reference proteome</keyword>
<evidence type="ECO:0000313" key="1">
    <source>
        <dbReference type="EMBL" id="RMX50528.1"/>
    </source>
</evidence>
<dbReference type="Proteomes" id="UP000275408">
    <property type="component" value="Unassembled WGS sequence"/>
</dbReference>
<name>A0A3M6UAL8_POCDA</name>
<dbReference type="STRING" id="46731.A0A3M6UAL8"/>
<proteinExistence type="predicted"/>
<reference evidence="1 2" key="1">
    <citation type="journal article" date="2018" name="Sci. Rep.">
        <title>Comparative analysis of the Pocillopora damicornis genome highlights role of immune system in coral evolution.</title>
        <authorList>
            <person name="Cunning R."/>
            <person name="Bay R.A."/>
            <person name="Gillette P."/>
            <person name="Baker A.C."/>
            <person name="Traylor-Knowles N."/>
        </authorList>
    </citation>
    <scope>NUCLEOTIDE SEQUENCE [LARGE SCALE GENOMIC DNA]</scope>
    <source>
        <strain evidence="1">RSMAS</strain>
        <tissue evidence="1">Whole animal</tissue>
    </source>
</reference>
<protein>
    <submittedName>
        <fullName evidence="1">Uncharacterized protein</fullName>
    </submittedName>
</protein>
<feature type="non-terminal residue" evidence="1">
    <location>
        <position position="151"/>
    </location>
</feature>
<sequence>MSCSSLNIVGGICGADERTSSSTSITPLTRCNRDIKNHKKSLKFSGIETEVELMLARCGYFQKPANLSDMTICPVHRAKLGLGWRRTGNLCTIPEVVSDHCKELRKAPALEKGINLFQSMKIFELSKQLVPVGSVCALYSALPTLSPVRTR</sequence>
<evidence type="ECO:0000313" key="2">
    <source>
        <dbReference type="Proteomes" id="UP000275408"/>
    </source>
</evidence>
<organism evidence="1 2">
    <name type="scientific">Pocillopora damicornis</name>
    <name type="common">Cauliflower coral</name>
    <name type="synonym">Millepora damicornis</name>
    <dbReference type="NCBI Taxonomy" id="46731"/>
    <lineage>
        <taxon>Eukaryota</taxon>
        <taxon>Metazoa</taxon>
        <taxon>Cnidaria</taxon>
        <taxon>Anthozoa</taxon>
        <taxon>Hexacorallia</taxon>
        <taxon>Scleractinia</taxon>
        <taxon>Astrocoeniina</taxon>
        <taxon>Pocilloporidae</taxon>
        <taxon>Pocillopora</taxon>
    </lineage>
</organism>
<gene>
    <name evidence="1" type="ORF">pdam_00025980</name>
</gene>
<dbReference type="EMBL" id="RCHS01001939">
    <property type="protein sequence ID" value="RMX50528.1"/>
    <property type="molecule type" value="Genomic_DNA"/>
</dbReference>